<keyword evidence="2" id="KW-1185">Reference proteome</keyword>
<evidence type="ECO:0000313" key="2">
    <source>
        <dbReference type="Proteomes" id="UP000590749"/>
    </source>
</evidence>
<dbReference type="EMBL" id="JACHXF010000034">
    <property type="protein sequence ID" value="MBB3101161.1"/>
    <property type="molecule type" value="Genomic_DNA"/>
</dbReference>
<sequence length="70" mass="7493">MSETELRGGNTVGAARIGDVVHKRAAPWTPTVHAVLRHLEAAGFDGAPRATEVESLPTDFWRPAPHPGAR</sequence>
<dbReference type="AlphaFoldDB" id="A0A7W5ARM1"/>
<gene>
    <name evidence="1" type="ORF">FHR83_008889</name>
</gene>
<evidence type="ECO:0000313" key="1">
    <source>
        <dbReference type="EMBL" id="MBB3101161.1"/>
    </source>
</evidence>
<organism evidence="1 2">
    <name type="scientific">Actinoplanes campanulatus</name>
    <dbReference type="NCBI Taxonomy" id="113559"/>
    <lineage>
        <taxon>Bacteria</taxon>
        <taxon>Bacillati</taxon>
        <taxon>Actinomycetota</taxon>
        <taxon>Actinomycetes</taxon>
        <taxon>Micromonosporales</taxon>
        <taxon>Micromonosporaceae</taxon>
        <taxon>Actinoplanes</taxon>
    </lineage>
</organism>
<accession>A0A7W5ARM1</accession>
<protein>
    <submittedName>
        <fullName evidence="1">Uncharacterized protein</fullName>
    </submittedName>
</protein>
<name>A0A7W5ARM1_9ACTN</name>
<comment type="caution">
    <text evidence="1">The sequence shown here is derived from an EMBL/GenBank/DDBJ whole genome shotgun (WGS) entry which is preliminary data.</text>
</comment>
<reference evidence="1 2" key="1">
    <citation type="submission" date="2020-08" db="EMBL/GenBank/DDBJ databases">
        <title>Genomic Encyclopedia of Type Strains, Phase III (KMG-III): the genomes of soil and plant-associated and newly described type strains.</title>
        <authorList>
            <person name="Whitman W."/>
        </authorList>
    </citation>
    <scope>NUCLEOTIDE SEQUENCE [LARGE SCALE GENOMIC DNA]</scope>
    <source>
        <strain evidence="1 2">CECT 3287</strain>
    </source>
</reference>
<proteinExistence type="predicted"/>
<dbReference type="Proteomes" id="UP000590749">
    <property type="component" value="Unassembled WGS sequence"/>
</dbReference>